<keyword evidence="3" id="KW-1185">Reference proteome</keyword>
<dbReference type="GO" id="GO:0016192">
    <property type="term" value="P:vesicle-mediated transport"/>
    <property type="evidence" value="ECO:0007669"/>
    <property type="project" value="InterPro"/>
</dbReference>
<dbReference type="Proteomes" id="UP001165289">
    <property type="component" value="Unassembled WGS sequence"/>
</dbReference>
<dbReference type="PANTHER" id="PTHR12761:SF1">
    <property type="entry name" value="BLOC-3 COMPLEX MEMBER HPS1"/>
    <property type="match status" value="1"/>
</dbReference>
<dbReference type="GO" id="GO:0005085">
    <property type="term" value="F:guanyl-nucleotide exchange factor activity"/>
    <property type="evidence" value="ECO:0007669"/>
    <property type="project" value="TreeGrafter"/>
</dbReference>
<dbReference type="PANTHER" id="PTHR12761">
    <property type="entry name" value="HERMANSKY-PUDLAK SYNDROME PROTEIN 1"/>
    <property type="match status" value="1"/>
</dbReference>
<organism evidence="2 3">
    <name type="scientific">Oopsacas minuta</name>
    <dbReference type="NCBI Taxonomy" id="111878"/>
    <lineage>
        <taxon>Eukaryota</taxon>
        <taxon>Metazoa</taxon>
        <taxon>Porifera</taxon>
        <taxon>Hexactinellida</taxon>
        <taxon>Hexasterophora</taxon>
        <taxon>Lyssacinosida</taxon>
        <taxon>Leucopsacidae</taxon>
        <taxon>Oopsacas</taxon>
    </lineage>
</organism>
<feature type="domain" description="FUZ/MON1/HPS1 first Longin" evidence="1">
    <location>
        <begin position="52"/>
        <end position="158"/>
    </location>
</feature>
<proteinExistence type="predicted"/>
<evidence type="ECO:0000259" key="1">
    <source>
        <dbReference type="Pfam" id="PF19036"/>
    </source>
</evidence>
<dbReference type="EMBL" id="JAKMXF010000111">
    <property type="protein sequence ID" value="KAI6657599.1"/>
    <property type="molecule type" value="Genomic_DNA"/>
</dbReference>
<gene>
    <name evidence="2" type="ORF">LOD99_342</name>
</gene>
<evidence type="ECO:0000313" key="2">
    <source>
        <dbReference type="EMBL" id="KAI6657599.1"/>
    </source>
</evidence>
<dbReference type="GO" id="GO:0031085">
    <property type="term" value="C:BLOC-3 complex"/>
    <property type="evidence" value="ECO:0007669"/>
    <property type="project" value="TreeGrafter"/>
</dbReference>
<dbReference type="InterPro" id="IPR026053">
    <property type="entry name" value="HPS1"/>
</dbReference>
<comment type="caution">
    <text evidence="2">The sequence shown here is derived from an EMBL/GenBank/DDBJ whole genome shotgun (WGS) entry which is preliminary data.</text>
</comment>
<protein>
    <recommendedName>
        <fullName evidence="1">FUZ/MON1/HPS1 first Longin domain-containing protein</fullName>
    </recommendedName>
</protein>
<dbReference type="Pfam" id="PF19036">
    <property type="entry name" value="Fuz_longin_1"/>
    <property type="match status" value="1"/>
</dbReference>
<dbReference type="InterPro" id="IPR043972">
    <property type="entry name" value="FUZ/MON1/HPS1_longin_1"/>
</dbReference>
<evidence type="ECO:0000313" key="3">
    <source>
        <dbReference type="Proteomes" id="UP001165289"/>
    </source>
</evidence>
<accession>A0AAV7K8R3</accession>
<dbReference type="AlphaFoldDB" id="A0AAV7K8R3"/>
<name>A0AAV7K8R3_9METZ</name>
<sequence>MRCIILIDIMIQFFHGDDEYYDHLSKQISARLQSGVTDSSGVASTEYLFSRLDTLWGFFAPLATSYYLMARSGKPYTSIKTDAGYIIVFQKFGEILCIAVNGDGKETELEMLRKCYILHTLTRLFVGPLEDQLNPGDMGARTELWNKIGRCIDSWSYLYSNRPAILVEAIERLQVKEEISFKCREELMRCMSSLKVAEISPILHSLVFVDSKLFLHISHLDPPLVSQSFLILSMYVQANFTDINSAYPPETDINNPFYTKERLFLPTAAGTITPLTVYCVGFGVGMVLVLLVRCGDPILANNICTSISSIQTITTLSSLNRRPENSRDLIVLIDMYLKRSADTWNKISFANGADQFKSMCGSVIATWEKCKADGLAESIEMRRLEPSHENQINKVLRDLQKIFTILYYARVYRKQSDADGMMFCCKILNTKFATDYGDFLQVKAERNIHANIDVSNYHGLAYYLFVNRRNDSYTAVNFCERDSVVGVSCLDELTGKRGKKSGVLLRQKVWDLVDRVHRFSQHGCTLQIWEEEDFVLSYHLWFCNQRSGVRIACQERLFSEGIPPGILTDPSSYKRYGREVVVLELYMIHMRDTNLCGVIANAELISEKLWQQSRESAPRFAAIL</sequence>
<reference evidence="2 3" key="1">
    <citation type="journal article" date="2023" name="BMC Biol.">
        <title>The compact genome of the sponge Oopsacas minuta (Hexactinellida) is lacking key metazoan core genes.</title>
        <authorList>
            <person name="Santini S."/>
            <person name="Schenkelaars Q."/>
            <person name="Jourda C."/>
            <person name="Duchesne M."/>
            <person name="Belahbib H."/>
            <person name="Rocher C."/>
            <person name="Selva M."/>
            <person name="Riesgo A."/>
            <person name="Vervoort M."/>
            <person name="Leys S.P."/>
            <person name="Kodjabachian L."/>
            <person name="Le Bivic A."/>
            <person name="Borchiellini C."/>
            <person name="Claverie J.M."/>
            <person name="Renard E."/>
        </authorList>
    </citation>
    <scope>NUCLEOTIDE SEQUENCE [LARGE SCALE GENOMIC DNA]</scope>
    <source>
        <strain evidence="2">SPO-2</strain>
    </source>
</reference>